<dbReference type="Proteomes" id="UP001229244">
    <property type="component" value="Unassembled WGS sequence"/>
</dbReference>
<dbReference type="Gene3D" id="3.40.50.450">
    <property type="match status" value="1"/>
</dbReference>
<comment type="caution">
    <text evidence="1">The sequence shown here is derived from an EMBL/GenBank/DDBJ whole genome shotgun (WGS) entry which is preliminary data.</text>
</comment>
<dbReference type="PANTHER" id="PTHR43393:SF3">
    <property type="entry name" value="LYSINE DECARBOXYLASE-LIKE PROTEIN"/>
    <property type="match status" value="1"/>
</dbReference>
<sequence>MPLLKRSGDGALWRESERFDPWAQTWVAGTAPADLAPVSAREALRMVMTGNRVRRIPVGVIGPREPGGRQKEIAYELGRALGEIGVQMMCGGKTGVMEAACRGNLEAGGQPIGLLPEGDWTEANPYVAIPIATGIGPARNAILARACTALIAVGGGYGTLSEIAYGLQWERLVMTLEGAPEVAGAVACSDVDAAIDRLAGHLLCLEKTEPKNATAGETQLSLTS</sequence>
<keyword evidence="2" id="KW-1185">Reference proteome</keyword>
<organism evidence="1 2">
    <name type="scientific">Amorphus orientalis</name>
    <dbReference type="NCBI Taxonomy" id="649198"/>
    <lineage>
        <taxon>Bacteria</taxon>
        <taxon>Pseudomonadati</taxon>
        <taxon>Pseudomonadota</taxon>
        <taxon>Alphaproteobacteria</taxon>
        <taxon>Hyphomicrobiales</taxon>
        <taxon>Amorphaceae</taxon>
        <taxon>Amorphus</taxon>
    </lineage>
</organism>
<dbReference type="InterPro" id="IPR041164">
    <property type="entry name" value="LDcluster4"/>
</dbReference>
<dbReference type="NCBIfam" id="TIGR00725">
    <property type="entry name" value="TIGR00725 family protein"/>
    <property type="match status" value="1"/>
</dbReference>
<gene>
    <name evidence="1" type="ORF">J2S73_003954</name>
</gene>
<reference evidence="1" key="1">
    <citation type="submission" date="2023-07" db="EMBL/GenBank/DDBJ databases">
        <title>Genomic Encyclopedia of Type Strains, Phase IV (KMG-IV): sequencing the most valuable type-strain genomes for metagenomic binning, comparative biology and taxonomic classification.</title>
        <authorList>
            <person name="Goeker M."/>
        </authorList>
    </citation>
    <scope>NUCLEOTIDE SEQUENCE</scope>
    <source>
        <strain evidence="1">DSM 21202</strain>
    </source>
</reference>
<proteinExistence type="predicted"/>
<dbReference type="SUPFAM" id="SSF102405">
    <property type="entry name" value="MCP/YpsA-like"/>
    <property type="match status" value="1"/>
</dbReference>
<dbReference type="EMBL" id="JAUSUL010000005">
    <property type="protein sequence ID" value="MDQ0317470.1"/>
    <property type="molecule type" value="Genomic_DNA"/>
</dbReference>
<dbReference type="RefSeq" id="WP_306887389.1">
    <property type="nucleotide sequence ID" value="NZ_JAUSUL010000005.1"/>
</dbReference>
<dbReference type="InterPro" id="IPR005268">
    <property type="entry name" value="CHP00725"/>
</dbReference>
<dbReference type="InterPro" id="IPR052341">
    <property type="entry name" value="LOG_family_nucleotidases"/>
</dbReference>
<evidence type="ECO:0000313" key="2">
    <source>
        <dbReference type="Proteomes" id="UP001229244"/>
    </source>
</evidence>
<dbReference type="AlphaFoldDB" id="A0AAE3VTD2"/>
<dbReference type="Pfam" id="PF18306">
    <property type="entry name" value="LDcluster4"/>
    <property type="match status" value="1"/>
</dbReference>
<name>A0AAE3VTD2_9HYPH</name>
<accession>A0AAE3VTD2</accession>
<dbReference type="PANTHER" id="PTHR43393">
    <property type="entry name" value="CYTOKININ RIBOSIDE 5'-MONOPHOSPHATE PHOSPHORIBOHYDROLASE"/>
    <property type="match status" value="1"/>
</dbReference>
<dbReference type="GO" id="GO:0005829">
    <property type="term" value="C:cytosol"/>
    <property type="evidence" value="ECO:0007669"/>
    <property type="project" value="TreeGrafter"/>
</dbReference>
<evidence type="ECO:0000313" key="1">
    <source>
        <dbReference type="EMBL" id="MDQ0317470.1"/>
    </source>
</evidence>
<protein>
    <submittedName>
        <fullName evidence="1">Uncharacterized protein (TIGR00725 family)</fullName>
    </submittedName>
</protein>